<dbReference type="Proteomes" id="UP000546701">
    <property type="component" value="Unassembled WGS sequence"/>
</dbReference>
<evidence type="ECO:0000313" key="2">
    <source>
        <dbReference type="Proteomes" id="UP000546701"/>
    </source>
</evidence>
<reference evidence="1 2" key="1">
    <citation type="submission" date="2020-08" db="EMBL/GenBank/DDBJ databases">
        <title>Genomic Encyclopedia of Type Strains, Phase IV (KMG-IV): sequencing the most valuable type-strain genomes for metagenomic binning, comparative biology and taxonomic classification.</title>
        <authorList>
            <person name="Goeker M."/>
        </authorList>
    </citation>
    <scope>NUCLEOTIDE SEQUENCE [LARGE SCALE GENOMIC DNA]</scope>
    <source>
        <strain evidence="1 2">DSM 103336</strain>
    </source>
</reference>
<dbReference type="InterPro" id="IPR012334">
    <property type="entry name" value="Pectin_lyas_fold"/>
</dbReference>
<proteinExistence type="predicted"/>
<name>A0A7W9BQT2_9SPHN</name>
<dbReference type="OrthoDB" id="5179605at2"/>
<organism evidence="1 2">
    <name type="scientific">Sphingomonas prati</name>
    <dbReference type="NCBI Taxonomy" id="1843237"/>
    <lineage>
        <taxon>Bacteria</taxon>
        <taxon>Pseudomonadati</taxon>
        <taxon>Pseudomonadota</taxon>
        <taxon>Alphaproteobacteria</taxon>
        <taxon>Sphingomonadales</taxon>
        <taxon>Sphingomonadaceae</taxon>
        <taxon>Sphingomonas</taxon>
    </lineage>
</organism>
<evidence type="ECO:0008006" key="3">
    <source>
        <dbReference type="Google" id="ProtNLM"/>
    </source>
</evidence>
<dbReference type="EMBL" id="JACIJR010000002">
    <property type="protein sequence ID" value="MBB5728259.1"/>
    <property type="molecule type" value="Genomic_DNA"/>
</dbReference>
<dbReference type="RefSeq" id="WP_157177319.1">
    <property type="nucleotide sequence ID" value="NZ_BMJP01000001.1"/>
</dbReference>
<dbReference type="SUPFAM" id="SSF51126">
    <property type="entry name" value="Pectin lyase-like"/>
    <property type="match status" value="1"/>
</dbReference>
<evidence type="ECO:0000313" key="1">
    <source>
        <dbReference type="EMBL" id="MBB5728259.1"/>
    </source>
</evidence>
<keyword evidence="2" id="KW-1185">Reference proteome</keyword>
<sequence>MFQAGFFPTIVAIAPSRVPPVQARYIAPSGTGDGSSWANAAPITALNDLIGQLTVTGGEVRVRADAGSYTLPGSQIVLNKGGTLGKPVIIRGSDVLGQAIAAEMLGNRQSPRWQPGGATGAEQIWFNAGASNLIFRDFRFRNAGTCFRLREANTNLLFEDIRGDNIRRLIQGSGTNATIVGLTIRRCSGYGFSKQFIHVRYDSSNVLIEDCYADAEMQDGDLWSAGFVLDDTAHDVTMRRCVGRNCVYNAGTLYWNADAFAGEGGNYRIKLYDCEAHDCTDGGYDFKSEVELFNCIGDGNKRNFRMWGPATLYDCIGRNPKDRGGTGSAGQVYSYNKIGCVRVKGGSFTQQADNMLIPFHVFDYGFLTIDAAAQAGTVKPASVPLWTDEGRPDALFTIWDVNDTTLPQITTDLNFTVDENLPRTFDIAMTEAASIEISGPDRAKFEPQGRSLIMKPQDFEAPGGPSVLGGNVLRITLTAVDANKNRSVAKAMNVIINDVADDPIAPAEAFGYSGSDGAWFDIGDMSTLWADVAMTQPAQVGGLVAAVTDQSGRGHHLRQDDPDRQARLRQVNFTTYLEFDGYQTFYRLGSPGDMRFPAFTMVLSMMRDVDSSTGLTIALFFGRRGTTTSLDTNGTFWFGPRGGTSASFRTTGTNGTSNGIGTVSNKAVALSYRTSDGIVRSSNNTLGVGMATIIDAQDVAANPYPLTTEQPLVGARWTPETGYIDLLNGRLYGLAVLNAAVSDDTRFRIERQLGRTGGVSI</sequence>
<protein>
    <recommendedName>
        <fullName evidence="3">Right handed beta helix domain-containing protein</fullName>
    </recommendedName>
</protein>
<dbReference type="AlphaFoldDB" id="A0A7W9BQT2"/>
<comment type="caution">
    <text evidence="1">The sequence shown here is derived from an EMBL/GenBank/DDBJ whole genome shotgun (WGS) entry which is preliminary data.</text>
</comment>
<gene>
    <name evidence="1" type="ORF">FHS99_000729</name>
</gene>
<accession>A0A7W9BQT2</accession>
<dbReference type="InterPro" id="IPR011050">
    <property type="entry name" value="Pectin_lyase_fold/virulence"/>
</dbReference>
<dbReference type="Gene3D" id="2.160.20.10">
    <property type="entry name" value="Single-stranded right-handed beta-helix, Pectin lyase-like"/>
    <property type="match status" value="1"/>
</dbReference>